<keyword evidence="5" id="KW-1185">Reference proteome</keyword>
<dbReference type="AlphaFoldDB" id="A0A1Q9D2K2"/>
<dbReference type="EMBL" id="LSRX01000763">
    <property type="protein sequence ID" value="OLP89374.1"/>
    <property type="molecule type" value="Genomic_DNA"/>
</dbReference>
<dbReference type="InterPro" id="IPR002048">
    <property type="entry name" value="EF_hand_dom"/>
</dbReference>
<comment type="caution">
    <text evidence="4">The sequence shown here is derived from an EMBL/GenBank/DDBJ whole genome shotgun (WGS) entry which is preliminary data.</text>
</comment>
<proteinExistence type="predicted"/>
<dbReference type="InterPro" id="IPR018247">
    <property type="entry name" value="EF_Hand_1_Ca_BS"/>
</dbReference>
<dbReference type="SUPFAM" id="SSF47473">
    <property type="entry name" value="EF-hand"/>
    <property type="match status" value="1"/>
</dbReference>
<feature type="region of interest" description="Disordered" evidence="2">
    <location>
        <begin position="69"/>
        <end position="89"/>
    </location>
</feature>
<reference evidence="4 5" key="1">
    <citation type="submission" date="2016-02" db="EMBL/GenBank/DDBJ databases">
        <title>Genome analysis of coral dinoflagellate symbionts highlights evolutionary adaptations to a symbiotic lifestyle.</title>
        <authorList>
            <person name="Aranda M."/>
            <person name="Li Y."/>
            <person name="Liew Y.J."/>
            <person name="Baumgarten S."/>
            <person name="Simakov O."/>
            <person name="Wilson M."/>
            <person name="Piel J."/>
            <person name="Ashoor H."/>
            <person name="Bougouffa S."/>
            <person name="Bajic V.B."/>
            <person name="Ryu T."/>
            <person name="Ravasi T."/>
            <person name="Bayer T."/>
            <person name="Micklem G."/>
            <person name="Kim H."/>
            <person name="Bhak J."/>
            <person name="Lajeunesse T.C."/>
            <person name="Voolstra C.R."/>
        </authorList>
    </citation>
    <scope>NUCLEOTIDE SEQUENCE [LARGE SCALE GENOMIC DNA]</scope>
    <source>
        <strain evidence="4 5">CCMP2467</strain>
    </source>
</reference>
<evidence type="ECO:0000259" key="3">
    <source>
        <dbReference type="PROSITE" id="PS50222"/>
    </source>
</evidence>
<dbReference type="Proteomes" id="UP000186817">
    <property type="component" value="Unassembled WGS sequence"/>
</dbReference>
<organism evidence="4 5">
    <name type="scientific">Symbiodinium microadriaticum</name>
    <name type="common">Dinoflagellate</name>
    <name type="synonym">Zooxanthella microadriatica</name>
    <dbReference type="NCBI Taxonomy" id="2951"/>
    <lineage>
        <taxon>Eukaryota</taxon>
        <taxon>Sar</taxon>
        <taxon>Alveolata</taxon>
        <taxon>Dinophyceae</taxon>
        <taxon>Suessiales</taxon>
        <taxon>Symbiodiniaceae</taxon>
        <taxon>Symbiodinium</taxon>
    </lineage>
</organism>
<dbReference type="Gene3D" id="1.10.238.10">
    <property type="entry name" value="EF-hand"/>
    <property type="match status" value="1"/>
</dbReference>
<sequence>MQTPQHPEHHIRLLGIPRWCHVRRWVVVHLWPIDVTEMAKTTTFPELLPREALCAKLAQPVLEAVQVQRKKPGGPVSGRGPPAQSAAVPLPAVPLKPSAEVSVEERKPRVPRVAARRGISTAPAESVWSVSCSGSLSTSTTSRFFKRPISPSTVREAAYTKETIGTGIYRMGIEEELAERDSDIAAFAHHRFDCVRQAGSRERELAARWRRRRQAKEPLFKVRWLLLPHVEQRLPTPPAVSEEELPPALEVKAEDEDLPPARPPTPEGYWQRGAQEEEESGDEDSGRRTPLGDRVLFKLKNRSHRLGDERAWRITLMRKRNQREKARRLAADARMTAMALAQERIRAEEHSFEASASVADYLANVRAKEVQAYQAALRRFGRRADRRIDQADLLDALNELGFRPRNQTERAALRELLFQVASLEVDADYVIQNLVPQVRVQLAELRRPELINLFQEAAEEKSDLSVAELLAVLQRSTFYPTLNEVVDAVVEVIPGASALTNMEGKMLLDRISVSLPYFRILAPLLQERAEYSRRARAHQIAEELDLDEAKRLLWQDALVELRDAFEKRRIDEHYIEISNLPLVLLDTEMLPKKGPSQSLLHSLAQEELSKVESNEQQRSKDRLSLRQCARVLTKIREKECERVAAIFQASDVRSTNGLSIKVRVAELSERRGANESERSSKPFSLGCCGSCESRFCSPNSGRCYETQEKAYYLECNGSSSTSKHNASALGCCGACSKELCNARTGLCYDTRQKSYFMGCTQSTPNFVPKPKPTQFLFRNFSGCSTASQPVTVASATSADACGALCAQSAGCKAFLFGRQHFSCSNFLGSWRKSCLPQGQGSYAALHKPTGHSTAIPSAIFAHNGMLEVWCLQEEARKCLSACGIVPQNDKEENDFEELLDEFDIDESGELELEEFLALVKFMTSRLRHRRRREQVKGMVLKEEAVKKQEAQFQSVKRKREAEVSDVLTKLRPDWPPEDTKRILRELGIFSWHIPLAIDLYDFLRA</sequence>
<name>A0A1Q9D2K2_SYMMI</name>
<dbReference type="PROSITE" id="PS50222">
    <property type="entry name" value="EF_HAND_2"/>
    <property type="match status" value="1"/>
</dbReference>
<dbReference type="PROSITE" id="PS00018">
    <property type="entry name" value="EF_HAND_1"/>
    <property type="match status" value="1"/>
</dbReference>
<dbReference type="GO" id="GO:0005509">
    <property type="term" value="F:calcium ion binding"/>
    <property type="evidence" value="ECO:0007669"/>
    <property type="project" value="InterPro"/>
</dbReference>
<evidence type="ECO:0000313" key="4">
    <source>
        <dbReference type="EMBL" id="OLP89374.1"/>
    </source>
</evidence>
<evidence type="ECO:0000256" key="1">
    <source>
        <dbReference type="ARBA" id="ARBA00022837"/>
    </source>
</evidence>
<feature type="domain" description="EF-hand" evidence="3">
    <location>
        <begin position="890"/>
        <end position="925"/>
    </location>
</feature>
<dbReference type="OrthoDB" id="448326at2759"/>
<gene>
    <name evidence="4" type="ORF">AK812_SmicGene29172</name>
</gene>
<dbReference type="InterPro" id="IPR011992">
    <property type="entry name" value="EF-hand-dom_pair"/>
</dbReference>
<evidence type="ECO:0000256" key="2">
    <source>
        <dbReference type="SAM" id="MobiDB-lite"/>
    </source>
</evidence>
<accession>A0A1Q9D2K2</accession>
<feature type="region of interest" description="Disordered" evidence="2">
    <location>
        <begin position="251"/>
        <end position="292"/>
    </location>
</feature>
<keyword evidence="1" id="KW-0106">Calcium</keyword>
<protein>
    <recommendedName>
        <fullName evidence="3">EF-hand domain-containing protein</fullName>
    </recommendedName>
</protein>
<evidence type="ECO:0000313" key="5">
    <source>
        <dbReference type="Proteomes" id="UP000186817"/>
    </source>
</evidence>